<dbReference type="GO" id="GO:0007165">
    <property type="term" value="P:signal transduction"/>
    <property type="evidence" value="ECO:0007669"/>
    <property type="project" value="TreeGrafter"/>
</dbReference>
<accession>A0A5N5IBQ0</accession>
<dbReference type="PANTHER" id="PTHR23257:SF842">
    <property type="entry name" value="KINASE SUPERFAMILY WITH OCTICOSAPEPTIDE_PHOX_BEM1P DOMAIN-CONTAINING PROTEIN"/>
    <property type="match status" value="1"/>
</dbReference>
<dbReference type="EMBL" id="SMOL01000004">
    <property type="protein sequence ID" value="KAB2636523.1"/>
    <property type="molecule type" value="Genomic_DNA"/>
</dbReference>
<name>A0A5N5IBQ0_9ROSA</name>
<dbReference type="Pfam" id="PF07714">
    <property type="entry name" value="PK_Tyr_Ser-Thr"/>
    <property type="match status" value="1"/>
</dbReference>
<dbReference type="InterPro" id="IPR001245">
    <property type="entry name" value="Ser-Thr/Tyr_kinase_cat_dom"/>
</dbReference>
<evidence type="ECO:0000313" key="4">
    <source>
        <dbReference type="Proteomes" id="UP000327157"/>
    </source>
</evidence>
<dbReference type="Pfam" id="PF07727">
    <property type="entry name" value="RVT_2"/>
    <property type="match status" value="1"/>
</dbReference>
<evidence type="ECO:0000313" key="3">
    <source>
        <dbReference type="EMBL" id="KAB2636523.1"/>
    </source>
</evidence>
<feature type="region of interest" description="Disordered" evidence="1">
    <location>
        <begin position="191"/>
        <end position="218"/>
    </location>
</feature>
<proteinExistence type="predicted"/>
<dbReference type="InterPro" id="IPR000719">
    <property type="entry name" value="Prot_kinase_dom"/>
</dbReference>
<dbReference type="AlphaFoldDB" id="A0A5N5IBQ0"/>
<dbReference type="InterPro" id="IPR013103">
    <property type="entry name" value="RVT_2"/>
</dbReference>
<sequence length="711" mass="80375">MENQTQYLVSGGVRGTLPWMAPELLNGSRSRVSDKVEVFSFGISMREILTGEEPYANMHCGAILNERCDSERKNLMEQCWSSDPDIRPSFTEITNRLQAMSNALQGKKMGSDVQIQRYGIYDVLQAELGMKLVMLRDIDQSAIDGDRSTIIPETISTDDPSDVPNELPIVGMSNELPFDDQLPAVGMTNELHVDGSSSDDSSNGLVQDGDIHEVDSDDSSTYQLLPRVNSGKHKLSSVSVLTKLHDVLSDLKWVNAMNVEMKALEKNSVWDLFPLPNGKKVVGCRWVFTIKYKVDGSIDWYKARLVAKGYTQTYGVDYQETFAHVAKLNIVHVLLSLAANQDWLLLQFNVKNAFLHSDLKEEVYIDVPPRIVTSDDQEEVQRLQKYLNTEFEMKELALSSFYSISNCVEFLRRYTNDQVPIFLSTQAKSFFFTMAARKVMLERRIVWEDLSLADVIRSDNLVERYRLHKDLVNFIRRNVLGTSNKGNLTLESTRVLFAKLTHCDVLFGFLIFKSILSKFKHAATYQRGSTIHLCLITQLCELVGVQKRPDDLCPRTTKDIDINMMNLSNVMCDVAHNDLRPVLPSTASQDKKIAYLKSEINSLRKQFVDFKFLVNQPSSSPLVSNSFSWPSLSQTSSNPSSFVLELSLRPPKLVPYRHIDHSSISYHTVASSDEDEECLDHDLCPGDVPVEDVIATRSSVGLEDLSQLEEF</sequence>
<keyword evidence="4" id="KW-1185">Reference proteome</keyword>
<dbReference type="OrthoDB" id="4062651at2759"/>
<evidence type="ECO:0000259" key="2">
    <source>
        <dbReference type="PROSITE" id="PS50011"/>
    </source>
</evidence>
<reference evidence="3 4" key="1">
    <citation type="submission" date="2019-09" db="EMBL/GenBank/DDBJ databases">
        <authorList>
            <person name="Ou C."/>
        </authorList>
    </citation>
    <scope>NUCLEOTIDE SEQUENCE [LARGE SCALE GENOMIC DNA]</scope>
    <source>
        <strain evidence="3">S2</strain>
        <tissue evidence="3">Leaf</tissue>
    </source>
</reference>
<dbReference type="SUPFAM" id="SSF56112">
    <property type="entry name" value="Protein kinase-like (PK-like)"/>
    <property type="match status" value="1"/>
</dbReference>
<dbReference type="GO" id="GO:0005524">
    <property type="term" value="F:ATP binding"/>
    <property type="evidence" value="ECO:0007669"/>
    <property type="project" value="InterPro"/>
</dbReference>
<dbReference type="PROSITE" id="PS50011">
    <property type="entry name" value="PROTEIN_KINASE_DOM"/>
    <property type="match status" value="1"/>
</dbReference>
<organism evidence="3 4">
    <name type="scientific">Pyrus ussuriensis x Pyrus communis</name>
    <dbReference type="NCBI Taxonomy" id="2448454"/>
    <lineage>
        <taxon>Eukaryota</taxon>
        <taxon>Viridiplantae</taxon>
        <taxon>Streptophyta</taxon>
        <taxon>Embryophyta</taxon>
        <taxon>Tracheophyta</taxon>
        <taxon>Spermatophyta</taxon>
        <taxon>Magnoliopsida</taxon>
        <taxon>eudicotyledons</taxon>
        <taxon>Gunneridae</taxon>
        <taxon>Pentapetalae</taxon>
        <taxon>rosids</taxon>
        <taxon>fabids</taxon>
        <taxon>Rosales</taxon>
        <taxon>Rosaceae</taxon>
        <taxon>Amygdaloideae</taxon>
        <taxon>Maleae</taxon>
        <taxon>Pyrus</taxon>
    </lineage>
</organism>
<dbReference type="InterPro" id="IPR011009">
    <property type="entry name" value="Kinase-like_dom_sf"/>
</dbReference>
<protein>
    <recommendedName>
        <fullName evidence="2">Protein kinase domain-containing protein</fullName>
    </recommendedName>
</protein>
<dbReference type="PANTHER" id="PTHR23257">
    <property type="entry name" value="SERINE-THREONINE PROTEIN KINASE"/>
    <property type="match status" value="1"/>
</dbReference>
<dbReference type="InterPro" id="IPR050167">
    <property type="entry name" value="Ser_Thr_protein_kinase"/>
</dbReference>
<dbReference type="Gene3D" id="1.10.510.10">
    <property type="entry name" value="Transferase(Phosphotransferase) domain 1"/>
    <property type="match status" value="1"/>
</dbReference>
<evidence type="ECO:0000256" key="1">
    <source>
        <dbReference type="SAM" id="MobiDB-lite"/>
    </source>
</evidence>
<reference evidence="3 4" key="3">
    <citation type="submission" date="2019-11" db="EMBL/GenBank/DDBJ databases">
        <title>A de novo genome assembly of a pear dwarfing rootstock.</title>
        <authorList>
            <person name="Wang F."/>
            <person name="Wang J."/>
            <person name="Li S."/>
            <person name="Zhang Y."/>
            <person name="Fang M."/>
            <person name="Ma L."/>
            <person name="Zhao Y."/>
            <person name="Jiang S."/>
        </authorList>
    </citation>
    <scope>NUCLEOTIDE SEQUENCE [LARGE SCALE GENOMIC DNA]</scope>
    <source>
        <strain evidence="3">S2</strain>
        <tissue evidence="3">Leaf</tissue>
    </source>
</reference>
<comment type="caution">
    <text evidence="3">The sequence shown here is derived from an EMBL/GenBank/DDBJ whole genome shotgun (WGS) entry which is preliminary data.</text>
</comment>
<reference evidence="4" key="2">
    <citation type="submission" date="2019-10" db="EMBL/GenBank/DDBJ databases">
        <title>A de novo genome assembly of a pear dwarfing rootstock.</title>
        <authorList>
            <person name="Wang F."/>
            <person name="Wang J."/>
            <person name="Li S."/>
            <person name="Zhang Y."/>
            <person name="Fang M."/>
            <person name="Ma L."/>
            <person name="Zhao Y."/>
            <person name="Jiang S."/>
        </authorList>
    </citation>
    <scope>NUCLEOTIDE SEQUENCE [LARGE SCALE GENOMIC DNA]</scope>
</reference>
<dbReference type="GO" id="GO:0004672">
    <property type="term" value="F:protein kinase activity"/>
    <property type="evidence" value="ECO:0007669"/>
    <property type="project" value="InterPro"/>
</dbReference>
<dbReference type="GO" id="GO:0005737">
    <property type="term" value="C:cytoplasm"/>
    <property type="evidence" value="ECO:0007669"/>
    <property type="project" value="TreeGrafter"/>
</dbReference>
<dbReference type="Proteomes" id="UP000327157">
    <property type="component" value="Chromosome 5"/>
</dbReference>
<gene>
    <name evidence="3" type="ORF">D8674_027057</name>
</gene>
<feature type="domain" description="Protein kinase" evidence="2">
    <location>
        <begin position="1"/>
        <end position="100"/>
    </location>
</feature>